<evidence type="ECO:0000313" key="3">
    <source>
        <dbReference type="Proteomes" id="UP000248555"/>
    </source>
</evidence>
<dbReference type="AlphaFoldDB" id="A0A327Y2M0"/>
<evidence type="ECO:0000313" key="2">
    <source>
        <dbReference type="EMBL" id="RAK15448.1"/>
    </source>
</evidence>
<proteinExistence type="predicted"/>
<keyword evidence="3" id="KW-1185">Reference proteome</keyword>
<feature type="transmembrane region" description="Helical" evidence="1">
    <location>
        <begin position="41"/>
        <end position="61"/>
    </location>
</feature>
<comment type="caution">
    <text evidence="2">The sequence shown here is derived from an EMBL/GenBank/DDBJ whole genome shotgun (WGS) entry which is preliminary data.</text>
</comment>
<dbReference type="EMBL" id="QLMH01000021">
    <property type="protein sequence ID" value="RAK15448.1"/>
    <property type="molecule type" value="Genomic_DNA"/>
</dbReference>
<gene>
    <name evidence="2" type="ORF">B0I26_12118</name>
</gene>
<accession>A0A327Y2M0</accession>
<organism evidence="2 3">
    <name type="scientific">Paranoxybacillus vitaminiphilus</name>
    <dbReference type="NCBI Taxonomy" id="581036"/>
    <lineage>
        <taxon>Bacteria</taxon>
        <taxon>Bacillati</taxon>
        <taxon>Bacillota</taxon>
        <taxon>Bacilli</taxon>
        <taxon>Bacillales</taxon>
        <taxon>Anoxybacillaceae</taxon>
        <taxon>Paranoxybacillus</taxon>
    </lineage>
</organism>
<keyword evidence="1" id="KW-0812">Transmembrane</keyword>
<name>A0A327Y2M0_9BACL</name>
<evidence type="ECO:0000256" key="1">
    <source>
        <dbReference type="SAM" id="Phobius"/>
    </source>
</evidence>
<sequence>MRILSKISFYVSVISSVVLLSAIVLDLAINKQRLFNAKEYLQCFLLILIAITMKFIIIPYYERKKGTRDV</sequence>
<keyword evidence="1" id="KW-1133">Transmembrane helix</keyword>
<keyword evidence="1" id="KW-0472">Membrane</keyword>
<feature type="transmembrane region" description="Helical" evidence="1">
    <location>
        <begin position="7"/>
        <end position="29"/>
    </location>
</feature>
<dbReference type="Proteomes" id="UP000248555">
    <property type="component" value="Unassembled WGS sequence"/>
</dbReference>
<protein>
    <submittedName>
        <fullName evidence="2">Uncharacterized protein</fullName>
    </submittedName>
</protein>
<reference evidence="2 3" key="1">
    <citation type="submission" date="2018-06" db="EMBL/GenBank/DDBJ databases">
        <title>Genomic Encyclopedia of Type Strains, Phase III (KMG-III): the genomes of soil and plant-associated and newly described type strains.</title>
        <authorList>
            <person name="Whitman W."/>
        </authorList>
    </citation>
    <scope>NUCLEOTIDE SEQUENCE [LARGE SCALE GENOMIC DNA]</scope>
    <source>
        <strain evidence="2 3">CGMCC 1.8979</strain>
    </source>
</reference>